<dbReference type="AlphaFoldDB" id="A0AAN6TVK9"/>
<proteinExistence type="predicted"/>
<evidence type="ECO:0000313" key="3">
    <source>
        <dbReference type="Proteomes" id="UP001302602"/>
    </source>
</evidence>
<protein>
    <submittedName>
        <fullName evidence="2">Uncharacterized protein</fullName>
    </submittedName>
</protein>
<evidence type="ECO:0000313" key="2">
    <source>
        <dbReference type="EMBL" id="KAK4120986.1"/>
    </source>
</evidence>
<keyword evidence="1" id="KW-0732">Signal</keyword>
<evidence type="ECO:0000256" key="1">
    <source>
        <dbReference type="SAM" id="SignalP"/>
    </source>
</evidence>
<dbReference type="GeneID" id="87830267"/>
<feature type="chain" id="PRO_5042821362" evidence="1">
    <location>
        <begin position="19"/>
        <end position="158"/>
    </location>
</feature>
<feature type="signal peptide" evidence="1">
    <location>
        <begin position="1"/>
        <end position="18"/>
    </location>
</feature>
<reference evidence="2" key="1">
    <citation type="journal article" date="2023" name="Mol. Phylogenet. Evol.">
        <title>Genome-scale phylogeny and comparative genomics of the fungal order Sordariales.</title>
        <authorList>
            <person name="Hensen N."/>
            <person name="Bonometti L."/>
            <person name="Westerberg I."/>
            <person name="Brannstrom I.O."/>
            <person name="Guillou S."/>
            <person name="Cros-Aarteil S."/>
            <person name="Calhoun S."/>
            <person name="Haridas S."/>
            <person name="Kuo A."/>
            <person name="Mondo S."/>
            <person name="Pangilinan J."/>
            <person name="Riley R."/>
            <person name="LaButti K."/>
            <person name="Andreopoulos B."/>
            <person name="Lipzen A."/>
            <person name="Chen C."/>
            <person name="Yan M."/>
            <person name="Daum C."/>
            <person name="Ng V."/>
            <person name="Clum A."/>
            <person name="Steindorff A."/>
            <person name="Ohm R.A."/>
            <person name="Martin F."/>
            <person name="Silar P."/>
            <person name="Natvig D.O."/>
            <person name="Lalanne C."/>
            <person name="Gautier V."/>
            <person name="Ament-Velasquez S.L."/>
            <person name="Kruys A."/>
            <person name="Hutchinson M.I."/>
            <person name="Powell A.J."/>
            <person name="Barry K."/>
            <person name="Miller A.N."/>
            <person name="Grigoriev I.V."/>
            <person name="Debuchy R."/>
            <person name="Gladieux P."/>
            <person name="Hiltunen Thoren M."/>
            <person name="Johannesson H."/>
        </authorList>
    </citation>
    <scope>NUCLEOTIDE SEQUENCE</scope>
    <source>
        <strain evidence="2">CBS 731.68</strain>
    </source>
</reference>
<accession>A0AAN6TVK9</accession>
<sequence>MRYLPLAAVLSLLGAANAGTVPDYKRPCGFKIAPCPLGQLCEKVDPSCDKGQNCQGYCVPAPVTLVTKTTASPPKPTYQSCGGFRINPVECPKGEICVDDPYAGGCGMACDMPGICVKPEFCGGIAGFACKDGKKCVDDPRDDCDPANGGADCGGICV</sequence>
<comment type="caution">
    <text evidence="2">The sequence shown here is derived from an EMBL/GenBank/DDBJ whole genome shotgun (WGS) entry which is preliminary data.</text>
</comment>
<name>A0AAN6TVK9_9PEZI</name>
<keyword evidence="3" id="KW-1185">Reference proteome</keyword>
<gene>
    <name evidence="2" type="ORF">N657DRAFT_648348</name>
</gene>
<dbReference type="Proteomes" id="UP001302602">
    <property type="component" value="Unassembled WGS sequence"/>
</dbReference>
<dbReference type="RefSeq" id="XP_062644757.1">
    <property type="nucleotide sequence ID" value="XM_062793498.1"/>
</dbReference>
<dbReference type="EMBL" id="MU853235">
    <property type="protein sequence ID" value="KAK4120986.1"/>
    <property type="molecule type" value="Genomic_DNA"/>
</dbReference>
<reference evidence="2" key="2">
    <citation type="submission" date="2023-05" db="EMBL/GenBank/DDBJ databases">
        <authorList>
            <consortium name="Lawrence Berkeley National Laboratory"/>
            <person name="Steindorff A."/>
            <person name="Hensen N."/>
            <person name="Bonometti L."/>
            <person name="Westerberg I."/>
            <person name="Brannstrom I.O."/>
            <person name="Guillou S."/>
            <person name="Cros-Aarteil S."/>
            <person name="Calhoun S."/>
            <person name="Haridas S."/>
            <person name="Kuo A."/>
            <person name="Mondo S."/>
            <person name="Pangilinan J."/>
            <person name="Riley R."/>
            <person name="Labutti K."/>
            <person name="Andreopoulos B."/>
            <person name="Lipzen A."/>
            <person name="Chen C."/>
            <person name="Yanf M."/>
            <person name="Daum C."/>
            <person name="Ng V."/>
            <person name="Clum A."/>
            <person name="Ohm R."/>
            <person name="Martin F."/>
            <person name="Silar P."/>
            <person name="Natvig D."/>
            <person name="Lalanne C."/>
            <person name="Gautier V."/>
            <person name="Ament-Velasquez S.L."/>
            <person name="Kruys A."/>
            <person name="Hutchinson M.I."/>
            <person name="Powell A.J."/>
            <person name="Barry K."/>
            <person name="Miller A.N."/>
            <person name="Grigoriev I.V."/>
            <person name="Debuchy R."/>
            <person name="Gladieux P."/>
            <person name="Thoren M.H."/>
            <person name="Johannesson H."/>
        </authorList>
    </citation>
    <scope>NUCLEOTIDE SEQUENCE</scope>
    <source>
        <strain evidence="2">CBS 731.68</strain>
    </source>
</reference>
<organism evidence="2 3">
    <name type="scientific">Parathielavia appendiculata</name>
    <dbReference type="NCBI Taxonomy" id="2587402"/>
    <lineage>
        <taxon>Eukaryota</taxon>
        <taxon>Fungi</taxon>
        <taxon>Dikarya</taxon>
        <taxon>Ascomycota</taxon>
        <taxon>Pezizomycotina</taxon>
        <taxon>Sordariomycetes</taxon>
        <taxon>Sordariomycetidae</taxon>
        <taxon>Sordariales</taxon>
        <taxon>Chaetomiaceae</taxon>
        <taxon>Parathielavia</taxon>
    </lineage>
</organism>